<feature type="binding site" evidence="3">
    <location>
        <position position="333"/>
    </location>
    <ligand>
        <name>CTP</name>
        <dbReference type="ChEBI" id="CHEBI:37563"/>
    </ligand>
</feature>
<dbReference type="PANTHER" id="PTHR14359:SF6">
    <property type="entry name" value="PHOSPHOPANTOTHENOYLCYSTEINE DECARBOXYLASE"/>
    <property type="match status" value="1"/>
</dbReference>
<accession>A0A3D8I5P4</accession>
<comment type="caution">
    <text evidence="7">The sequence shown here is derived from an EMBL/GenBank/DDBJ whole genome shotgun (WGS) entry which is preliminary data.</text>
</comment>
<dbReference type="SUPFAM" id="SSF52507">
    <property type="entry name" value="Homo-oligomeric flavin-containing Cys decarboxylases, HFCD"/>
    <property type="match status" value="1"/>
</dbReference>
<feature type="region of interest" description="Phosphopantothenate--cysteine ligase" evidence="3">
    <location>
        <begin position="196"/>
        <end position="408"/>
    </location>
</feature>
<dbReference type="GO" id="GO:0046872">
    <property type="term" value="F:metal ion binding"/>
    <property type="evidence" value="ECO:0007669"/>
    <property type="project" value="UniProtKB-KW"/>
</dbReference>
<comment type="function">
    <text evidence="3">Catalyzes two sequential steps in the biosynthesis of coenzyme A. In the first step cysteine is conjugated to 4'-phosphopantothenate to form 4-phosphopantothenoylcysteine. In the second step the latter compound is decarboxylated to form 4'-phosphopantotheine.</text>
</comment>
<dbReference type="Pfam" id="PF02441">
    <property type="entry name" value="Flavoprotein"/>
    <property type="match status" value="1"/>
</dbReference>
<comment type="similarity">
    <text evidence="3 4">In the N-terminal section; belongs to the HFCD (homo-oligomeric flavin containing Cys decarboxylase) superfamily.</text>
</comment>
<dbReference type="RefSeq" id="WP_104699573.1">
    <property type="nucleotide sequence ID" value="NZ_FZPP01000007.1"/>
</dbReference>
<dbReference type="EMBL" id="NXLR01000004">
    <property type="protein sequence ID" value="RDU60326.1"/>
    <property type="molecule type" value="Genomic_DNA"/>
</dbReference>
<feature type="domain" description="Flavoprotein" evidence="5">
    <location>
        <begin position="8"/>
        <end position="154"/>
    </location>
</feature>
<dbReference type="AlphaFoldDB" id="A0A3D8I5P4"/>
<dbReference type="HAMAP" id="MF_02225">
    <property type="entry name" value="CoaBC"/>
    <property type="match status" value="1"/>
</dbReference>
<keyword evidence="3 4" id="KW-0285">Flavoprotein</keyword>
<dbReference type="NCBIfam" id="TIGR00521">
    <property type="entry name" value="coaBC_dfp"/>
    <property type="match status" value="1"/>
</dbReference>
<evidence type="ECO:0000313" key="7">
    <source>
        <dbReference type="EMBL" id="RDU60326.1"/>
    </source>
</evidence>
<keyword evidence="1 3" id="KW-0210">Decarboxylase</keyword>
<dbReference type="InterPro" id="IPR036551">
    <property type="entry name" value="Flavin_trans-like"/>
</dbReference>
<dbReference type="InterPro" id="IPR035929">
    <property type="entry name" value="CoaB-like_sf"/>
</dbReference>
<dbReference type="Gene3D" id="3.40.50.10300">
    <property type="entry name" value="CoaB-like"/>
    <property type="match status" value="1"/>
</dbReference>
<dbReference type="InterPro" id="IPR007085">
    <property type="entry name" value="DNA/pantothenate-metab_flavo_C"/>
</dbReference>
<dbReference type="InterPro" id="IPR003382">
    <property type="entry name" value="Flavoprotein"/>
</dbReference>
<evidence type="ECO:0000259" key="6">
    <source>
        <dbReference type="Pfam" id="PF04127"/>
    </source>
</evidence>
<dbReference type="Gene3D" id="3.40.50.1950">
    <property type="entry name" value="Flavin prenyltransferase-like"/>
    <property type="match status" value="1"/>
</dbReference>
<dbReference type="EC" id="4.1.1.36" evidence="3"/>
<keyword evidence="3" id="KW-0479">Metal-binding</keyword>
<dbReference type="GO" id="GO:0010181">
    <property type="term" value="F:FMN binding"/>
    <property type="evidence" value="ECO:0007669"/>
    <property type="project" value="UniProtKB-UniRule"/>
</dbReference>
<evidence type="ECO:0000256" key="1">
    <source>
        <dbReference type="ARBA" id="ARBA00022793"/>
    </source>
</evidence>
<comment type="catalytic activity">
    <reaction evidence="3 4">
        <text>N-[(R)-4-phosphopantothenoyl]-L-cysteine + H(+) = (R)-4'-phosphopantetheine + CO2</text>
        <dbReference type="Rhea" id="RHEA:16793"/>
        <dbReference type="ChEBI" id="CHEBI:15378"/>
        <dbReference type="ChEBI" id="CHEBI:16526"/>
        <dbReference type="ChEBI" id="CHEBI:59458"/>
        <dbReference type="ChEBI" id="CHEBI:61723"/>
        <dbReference type="EC" id="4.1.1.36"/>
    </reaction>
</comment>
<comment type="pathway">
    <text evidence="3 4">Cofactor biosynthesis; coenzyme A biosynthesis; CoA from (R)-pantothenate: step 2/5.</text>
</comment>
<evidence type="ECO:0000259" key="5">
    <source>
        <dbReference type="Pfam" id="PF02441"/>
    </source>
</evidence>
<dbReference type="Pfam" id="PF04127">
    <property type="entry name" value="DFP"/>
    <property type="match status" value="1"/>
</dbReference>
<feature type="binding site" evidence="3">
    <location>
        <position position="299"/>
    </location>
    <ligand>
        <name>CTP</name>
        <dbReference type="ChEBI" id="CHEBI:37563"/>
    </ligand>
</feature>
<evidence type="ECO:0000313" key="8">
    <source>
        <dbReference type="Proteomes" id="UP000256599"/>
    </source>
</evidence>
<dbReference type="GO" id="GO:0004633">
    <property type="term" value="F:phosphopantothenoylcysteine decarboxylase activity"/>
    <property type="evidence" value="ECO:0007669"/>
    <property type="project" value="UniProtKB-UniRule"/>
</dbReference>
<dbReference type="OrthoDB" id="9802554at2"/>
<gene>
    <name evidence="3 7" type="primary">coaBC</name>
    <name evidence="7" type="ORF">CQA63_03690</name>
</gene>
<dbReference type="PANTHER" id="PTHR14359">
    <property type="entry name" value="HOMO-OLIGOMERIC FLAVIN CONTAINING CYS DECARBOXYLASE FAMILY"/>
    <property type="match status" value="1"/>
</dbReference>
<dbReference type="EC" id="6.3.2.5" evidence="3"/>
<comment type="similarity">
    <text evidence="3 4">In the C-terminal section; belongs to the PPC synthetase family.</text>
</comment>
<evidence type="ECO:0000256" key="3">
    <source>
        <dbReference type="HAMAP-Rule" id="MF_02225"/>
    </source>
</evidence>
<feature type="binding site" evidence="3">
    <location>
        <position position="290"/>
    </location>
    <ligand>
        <name>CTP</name>
        <dbReference type="ChEBI" id="CHEBI:37563"/>
    </ligand>
</feature>
<name>A0A3D8I5P4_9HELI</name>
<keyword evidence="3" id="KW-0511">Multifunctional enzyme</keyword>
<dbReference type="GO" id="GO:0015941">
    <property type="term" value="P:pantothenate catabolic process"/>
    <property type="evidence" value="ECO:0007669"/>
    <property type="project" value="InterPro"/>
</dbReference>
<dbReference type="GO" id="GO:0015937">
    <property type="term" value="P:coenzyme A biosynthetic process"/>
    <property type="evidence" value="ECO:0007669"/>
    <property type="project" value="UniProtKB-UniRule"/>
</dbReference>
<organism evidence="7 8">
    <name type="scientific">Helicobacter marmotae</name>
    <dbReference type="NCBI Taxonomy" id="152490"/>
    <lineage>
        <taxon>Bacteria</taxon>
        <taxon>Pseudomonadati</taxon>
        <taxon>Campylobacterota</taxon>
        <taxon>Epsilonproteobacteria</taxon>
        <taxon>Campylobacterales</taxon>
        <taxon>Helicobacteraceae</taxon>
        <taxon>Helicobacter</taxon>
    </lineage>
</organism>
<reference evidence="7 8" key="1">
    <citation type="submission" date="2018-04" db="EMBL/GenBank/DDBJ databases">
        <title>Novel Campyloabacter and Helicobacter Species and Strains.</title>
        <authorList>
            <person name="Mannion A.J."/>
            <person name="Shen Z."/>
            <person name="Fox J.G."/>
        </authorList>
    </citation>
    <scope>NUCLEOTIDE SEQUENCE [LARGE SCALE GENOMIC DNA]</scope>
    <source>
        <strain evidence="7 8">MIT 98-6070</strain>
    </source>
</reference>
<dbReference type="SUPFAM" id="SSF102645">
    <property type="entry name" value="CoaB-like"/>
    <property type="match status" value="1"/>
</dbReference>
<comment type="cofactor">
    <cofactor evidence="3">
        <name>FMN</name>
        <dbReference type="ChEBI" id="CHEBI:58210"/>
    </cofactor>
    <text evidence="3">Binds 1 FMN per subunit.</text>
</comment>
<protein>
    <recommendedName>
        <fullName evidence="3">Coenzyme A biosynthesis bifunctional protein CoaBC</fullName>
    </recommendedName>
    <alternativeName>
        <fullName evidence="3">DNA/pantothenate metabolism flavoprotein</fullName>
    </alternativeName>
    <alternativeName>
        <fullName evidence="3">Phosphopantothenoylcysteine synthetase/decarboxylase</fullName>
        <shortName evidence="3">PPCS-PPCDC</shortName>
    </alternativeName>
    <domain>
        <recommendedName>
            <fullName evidence="3">Phosphopantothenoylcysteine decarboxylase</fullName>
            <shortName evidence="3">PPC decarboxylase</shortName>
            <shortName evidence="3">PPC-DC</shortName>
            <ecNumber evidence="3">4.1.1.36</ecNumber>
        </recommendedName>
        <alternativeName>
            <fullName evidence="3">CoaC</fullName>
        </alternativeName>
    </domain>
    <domain>
        <recommendedName>
            <fullName evidence="3">Phosphopantothenate--cysteine ligase</fullName>
            <ecNumber evidence="3">6.3.2.5</ecNumber>
        </recommendedName>
        <alternativeName>
            <fullName evidence="3">CoaB</fullName>
        </alternativeName>
        <alternativeName>
            <fullName evidence="3">Phosphopantothenoylcysteine synthetase</fullName>
            <shortName evidence="3">PPC synthetase</shortName>
            <shortName evidence="3">PPC-S</shortName>
        </alternativeName>
    </domain>
</protein>
<proteinExistence type="inferred from homology"/>
<dbReference type="GO" id="GO:0071513">
    <property type="term" value="C:phosphopantothenoylcysteine decarboxylase complex"/>
    <property type="evidence" value="ECO:0007669"/>
    <property type="project" value="TreeGrafter"/>
</dbReference>
<keyword evidence="3 4" id="KW-0288">FMN</keyword>
<feature type="binding site" evidence="3">
    <location>
        <position position="353"/>
    </location>
    <ligand>
        <name>CTP</name>
        <dbReference type="ChEBI" id="CHEBI:37563"/>
    </ligand>
</feature>
<dbReference type="GO" id="GO:0004632">
    <property type="term" value="F:phosphopantothenate--cysteine ligase activity"/>
    <property type="evidence" value="ECO:0007669"/>
    <property type="project" value="UniProtKB-UniRule"/>
</dbReference>
<comment type="catalytic activity">
    <reaction evidence="3 4">
        <text>(R)-4'-phosphopantothenate + L-cysteine + CTP = N-[(R)-4-phosphopantothenoyl]-L-cysteine + CMP + diphosphate + H(+)</text>
        <dbReference type="Rhea" id="RHEA:19397"/>
        <dbReference type="ChEBI" id="CHEBI:10986"/>
        <dbReference type="ChEBI" id="CHEBI:15378"/>
        <dbReference type="ChEBI" id="CHEBI:33019"/>
        <dbReference type="ChEBI" id="CHEBI:35235"/>
        <dbReference type="ChEBI" id="CHEBI:37563"/>
        <dbReference type="ChEBI" id="CHEBI:59458"/>
        <dbReference type="ChEBI" id="CHEBI:60377"/>
        <dbReference type="EC" id="6.3.2.5"/>
    </reaction>
</comment>
<sequence>MHHIFTHKKILICITGSIAVYKMLDCISHLYKCGAHIKVIMSQEACKFVNPLSFEALSRNIVLSESTQSWASEAGEVANHISYAKWADVVLIAPASANSIAKLACGIADSVLLSAILASNAPKILAPAMNTAMLEAPQTQNNIATLAQMGYEIIPPRADLLVCGEQGSGALAELDEIIFALAKAFLVHSFWAKRPVLITGGGSKEGIDQVRYISNHSSGKQASALALAFYALGAEVCFISSAFPIKLPLAIKRIHTQSLESFDQAIHSELEKLSKTDKKPILLMAAALADYAPHIQTGKLKKEQVGKTLMLPCYQTKDILAQIPKHLAYKVGFKAELDETHALKHAQAMLESKGCEMVCLNVINEQNPFGSECNSIKLITKSDTQTIEGSKFEVALGIAQALQGLIQA</sequence>
<dbReference type="Proteomes" id="UP000256599">
    <property type="component" value="Unassembled WGS sequence"/>
</dbReference>
<comment type="caution">
    <text evidence="3">Lacks conserved residue(s) required for the propagation of feature annotation.</text>
</comment>
<feature type="active site" description="Proton donor" evidence="3">
    <location>
        <position position="163"/>
    </location>
</feature>
<dbReference type="UniPathway" id="UPA00241">
    <property type="reaction ID" value="UER00353"/>
</dbReference>
<evidence type="ECO:0000256" key="2">
    <source>
        <dbReference type="ARBA" id="ARBA00023239"/>
    </source>
</evidence>
<keyword evidence="3 4" id="KW-0436">Ligase</keyword>
<evidence type="ECO:0000256" key="4">
    <source>
        <dbReference type="RuleBase" id="RU364078"/>
    </source>
</evidence>
<keyword evidence="2 3" id="KW-0456">Lyase</keyword>
<comment type="pathway">
    <text evidence="3 4">Cofactor biosynthesis; coenzyme A biosynthesis; CoA from (R)-pantothenate: step 3/5.</text>
</comment>
<feature type="region of interest" description="Phosphopantothenoylcysteine decarboxylase" evidence="3">
    <location>
        <begin position="1"/>
        <end position="195"/>
    </location>
</feature>
<keyword evidence="8" id="KW-1185">Reference proteome</keyword>
<comment type="function">
    <text evidence="4">Catalyzes two steps in the biosynthesis of coenzyme A. In the first step cysteine is conjugated to 4'-phosphopantothenate to form 4-phosphopantothenoylcysteine, in the latter compound is decarboxylated to form 4'-phosphopantotheine.</text>
</comment>
<comment type="cofactor">
    <cofactor evidence="3">
        <name>Mg(2+)</name>
        <dbReference type="ChEBI" id="CHEBI:18420"/>
    </cofactor>
</comment>
<keyword evidence="3" id="KW-0460">Magnesium</keyword>
<dbReference type="InterPro" id="IPR005252">
    <property type="entry name" value="CoaBC"/>
</dbReference>
<feature type="domain" description="DNA/pantothenate metabolism flavoprotein C-terminal" evidence="6">
    <location>
        <begin position="192"/>
        <end position="402"/>
    </location>
</feature>